<dbReference type="OrthoDB" id="9808023at2"/>
<keyword evidence="6 10" id="KW-0067">ATP-binding</keyword>
<keyword evidence="4 10" id="KW-0547">Nucleotide-binding</keyword>
<dbReference type="GO" id="GO:2001295">
    <property type="term" value="P:malonyl-CoA biosynthetic process"/>
    <property type="evidence" value="ECO:0007669"/>
    <property type="project" value="UniProtKB-UniRule"/>
</dbReference>
<comment type="pathway">
    <text evidence="1 10">Lipid metabolism; malonyl-CoA biosynthesis; malonyl-CoA from acetyl-CoA: step 1/1.</text>
</comment>
<dbReference type="Gene3D" id="3.90.226.10">
    <property type="entry name" value="2-enoyl-CoA Hydratase, Chain A, domain 1"/>
    <property type="match status" value="1"/>
</dbReference>
<comment type="subunit">
    <text evidence="10">Acetyl-CoA carboxylase is a heterohexamer composed of biotin carboxyl carrier protein (AccB), biotin carboxylase (AccC) and two subunits each of ACCase subunit alpha (AccA) and ACCase subunit beta (AccD).</text>
</comment>
<dbReference type="InterPro" id="IPR011763">
    <property type="entry name" value="COA_CT_C"/>
</dbReference>
<evidence type="ECO:0000256" key="5">
    <source>
        <dbReference type="ARBA" id="ARBA00022832"/>
    </source>
</evidence>
<comment type="function">
    <text evidence="10">Component of the acetyl coenzyme A carboxylase (ACC) complex. First, biotin carboxylase catalyzes the carboxylation of biotin on its carrier protein (BCCP) and then the CO(2) group is transferred by the carboxyltransferase to acetyl-CoA to form malonyl-CoA.</text>
</comment>
<dbReference type="PRINTS" id="PR01069">
    <property type="entry name" value="ACCCTRFRASEA"/>
</dbReference>
<protein>
    <recommendedName>
        <fullName evidence="10">Acetyl-coenzyme A carboxylase carboxyl transferase subunit alpha</fullName>
        <shortName evidence="10">ACCase subunit alpha</shortName>
        <shortName evidence="10">Acetyl-CoA carboxylase carboxyltransferase subunit alpha</shortName>
        <ecNumber evidence="10">2.1.3.15</ecNumber>
    </recommendedName>
</protein>
<evidence type="ECO:0000313" key="14">
    <source>
        <dbReference type="Proteomes" id="UP000220102"/>
    </source>
</evidence>
<evidence type="ECO:0000256" key="8">
    <source>
        <dbReference type="ARBA" id="ARBA00023160"/>
    </source>
</evidence>
<evidence type="ECO:0000256" key="6">
    <source>
        <dbReference type="ARBA" id="ARBA00022840"/>
    </source>
</evidence>
<evidence type="ECO:0000256" key="4">
    <source>
        <dbReference type="ARBA" id="ARBA00022741"/>
    </source>
</evidence>
<evidence type="ECO:0000256" key="7">
    <source>
        <dbReference type="ARBA" id="ARBA00023098"/>
    </source>
</evidence>
<dbReference type="RefSeq" id="WP_098075327.1">
    <property type="nucleotide sequence ID" value="NZ_PDEQ01000004.1"/>
</dbReference>
<evidence type="ECO:0000313" key="13">
    <source>
        <dbReference type="EMBL" id="PEN13407.1"/>
    </source>
</evidence>
<evidence type="ECO:0000256" key="3">
    <source>
        <dbReference type="ARBA" id="ARBA00022679"/>
    </source>
</evidence>
<dbReference type="PROSITE" id="PS50989">
    <property type="entry name" value="COA_CT_CTER"/>
    <property type="match status" value="1"/>
</dbReference>
<dbReference type="GO" id="GO:0006633">
    <property type="term" value="P:fatty acid biosynthetic process"/>
    <property type="evidence" value="ECO:0007669"/>
    <property type="project" value="UniProtKB-KW"/>
</dbReference>
<dbReference type="EC" id="2.1.3.15" evidence="10"/>
<sequence>MADDTYLLDFEKPLYELEQKLAEMRELNKDNADDLSNEISALEERVEQLRTSIYRNLTRWQRVQIARHPQRPYTLDHIEALTEGFVELHGDRKYADDRAIVGGIAEFKGSRFGGTDRSVMIMGHQKGRDTKERKFRRFGMPNPEGYRKAARLMEMAAKFNKPVVTLLDTPGAYPGLEAEERGQAEAIARNLLEMARLPVPIVVVIIGEGASGGALGIGVGDRILMLENSWYSVIAPESCSQILWRSWDYKEDAARALKLTATDLLDVGIVDEIVDEPVGGAHRFPNQTFDNTGRAIAQALETLTALDKDTLLDQRIEKLDGIGAYTTEATPA</sequence>
<dbReference type="NCBIfam" id="NF041504">
    <property type="entry name" value="AccA_sub"/>
    <property type="match status" value="1"/>
</dbReference>
<feature type="domain" description="CoA carboxyltransferase C-terminal" evidence="12">
    <location>
        <begin position="41"/>
        <end position="302"/>
    </location>
</feature>
<organism evidence="13 14">
    <name type="scientific">Longibacter salinarum</name>
    <dbReference type="NCBI Taxonomy" id="1850348"/>
    <lineage>
        <taxon>Bacteria</taxon>
        <taxon>Pseudomonadati</taxon>
        <taxon>Rhodothermota</taxon>
        <taxon>Rhodothermia</taxon>
        <taxon>Rhodothermales</taxon>
        <taxon>Salisaetaceae</taxon>
        <taxon>Longibacter</taxon>
    </lineage>
</organism>
<keyword evidence="5 10" id="KW-0276">Fatty acid metabolism</keyword>
<dbReference type="HAMAP" id="MF_00823">
    <property type="entry name" value="AcetylCoA_CT_alpha"/>
    <property type="match status" value="1"/>
</dbReference>
<keyword evidence="14" id="KW-1185">Reference proteome</keyword>
<dbReference type="NCBIfam" id="TIGR00513">
    <property type="entry name" value="accA"/>
    <property type="match status" value="1"/>
</dbReference>
<gene>
    <name evidence="10" type="primary">accA</name>
    <name evidence="13" type="ORF">CRI94_08770</name>
</gene>
<keyword evidence="8 10" id="KW-0275">Fatty acid biosynthesis</keyword>
<dbReference type="UniPathway" id="UPA00655">
    <property type="reaction ID" value="UER00711"/>
</dbReference>
<comment type="similarity">
    <text evidence="10">Belongs to the AccA family.</text>
</comment>
<comment type="catalytic activity">
    <reaction evidence="9 10">
        <text>N(6)-carboxybiotinyl-L-lysyl-[protein] + acetyl-CoA = N(6)-biotinyl-L-lysyl-[protein] + malonyl-CoA</text>
        <dbReference type="Rhea" id="RHEA:54728"/>
        <dbReference type="Rhea" id="RHEA-COMP:10505"/>
        <dbReference type="Rhea" id="RHEA-COMP:10506"/>
        <dbReference type="ChEBI" id="CHEBI:57288"/>
        <dbReference type="ChEBI" id="CHEBI:57384"/>
        <dbReference type="ChEBI" id="CHEBI:83144"/>
        <dbReference type="ChEBI" id="CHEBI:83145"/>
        <dbReference type="EC" id="2.1.3.15"/>
    </reaction>
</comment>
<keyword evidence="2 10" id="KW-0444">Lipid biosynthesis</keyword>
<feature type="coiled-coil region" evidence="11">
    <location>
        <begin position="25"/>
        <end position="52"/>
    </location>
</feature>
<name>A0A2A8CXU9_9BACT</name>
<proteinExistence type="inferred from homology"/>
<evidence type="ECO:0000256" key="10">
    <source>
        <dbReference type="HAMAP-Rule" id="MF_00823"/>
    </source>
</evidence>
<keyword evidence="10" id="KW-0963">Cytoplasm</keyword>
<dbReference type="AlphaFoldDB" id="A0A2A8CXU9"/>
<dbReference type="GO" id="GO:0003989">
    <property type="term" value="F:acetyl-CoA carboxylase activity"/>
    <property type="evidence" value="ECO:0007669"/>
    <property type="project" value="InterPro"/>
</dbReference>
<evidence type="ECO:0000256" key="9">
    <source>
        <dbReference type="ARBA" id="ARBA00049152"/>
    </source>
</evidence>
<accession>A0A2A8CXU9</accession>
<dbReference type="GO" id="GO:0009317">
    <property type="term" value="C:acetyl-CoA carboxylase complex"/>
    <property type="evidence" value="ECO:0007669"/>
    <property type="project" value="InterPro"/>
</dbReference>
<evidence type="ECO:0000259" key="12">
    <source>
        <dbReference type="PROSITE" id="PS50989"/>
    </source>
</evidence>
<dbReference type="InterPro" id="IPR029045">
    <property type="entry name" value="ClpP/crotonase-like_dom_sf"/>
</dbReference>
<dbReference type="Pfam" id="PF03255">
    <property type="entry name" value="ACCA"/>
    <property type="match status" value="1"/>
</dbReference>
<keyword evidence="7 10" id="KW-0443">Lipid metabolism</keyword>
<reference evidence="13 14" key="1">
    <citation type="submission" date="2017-10" db="EMBL/GenBank/DDBJ databases">
        <title>Draft genome of Longibacter Salinarum.</title>
        <authorList>
            <person name="Goh K.M."/>
            <person name="Shamsir M.S."/>
            <person name="Lim S.W."/>
        </authorList>
    </citation>
    <scope>NUCLEOTIDE SEQUENCE [LARGE SCALE GENOMIC DNA]</scope>
    <source>
        <strain evidence="13 14">KCTC 52045</strain>
    </source>
</reference>
<dbReference type="GO" id="GO:0016743">
    <property type="term" value="F:carboxyl- or carbamoyltransferase activity"/>
    <property type="evidence" value="ECO:0007669"/>
    <property type="project" value="UniProtKB-UniRule"/>
</dbReference>
<dbReference type="Proteomes" id="UP000220102">
    <property type="component" value="Unassembled WGS sequence"/>
</dbReference>
<dbReference type="PANTHER" id="PTHR42853">
    <property type="entry name" value="ACETYL-COENZYME A CARBOXYLASE CARBOXYL TRANSFERASE SUBUNIT ALPHA"/>
    <property type="match status" value="1"/>
</dbReference>
<dbReference type="NCBIfam" id="NF004344">
    <property type="entry name" value="PRK05724.1"/>
    <property type="match status" value="1"/>
</dbReference>
<comment type="subcellular location">
    <subcellularLocation>
        <location evidence="10">Cytoplasm</location>
    </subcellularLocation>
</comment>
<dbReference type="PANTHER" id="PTHR42853:SF3">
    <property type="entry name" value="ACETYL-COENZYME A CARBOXYLASE CARBOXYL TRANSFERASE SUBUNIT ALPHA, CHLOROPLASTIC"/>
    <property type="match status" value="1"/>
</dbReference>
<dbReference type="GO" id="GO:0005524">
    <property type="term" value="F:ATP binding"/>
    <property type="evidence" value="ECO:0007669"/>
    <property type="project" value="UniProtKB-KW"/>
</dbReference>
<evidence type="ECO:0000256" key="1">
    <source>
        <dbReference type="ARBA" id="ARBA00004956"/>
    </source>
</evidence>
<dbReference type="InterPro" id="IPR001095">
    <property type="entry name" value="Acetyl_CoA_COase_a_su"/>
</dbReference>
<keyword evidence="3 10" id="KW-0808">Transferase</keyword>
<dbReference type="SUPFAM" id="SSF52096">
    <property type="entry name" value="ClpP/crotonase"/>
    <property type="match status" value="1"/>
</dbReference>
<comment type="caution">
    <text evidence="13">The sequence shown here is derived from an EMBL/GenBank/DDBJ whole genome shotgun (WGS) entry which is preliminary data.</text>
</comment>
<dbReference type="EMBL" id="PDEQ01000004">
    <property type="protein sequence ID" value="PEN13407.1"/>
    <property type="molecule type" value="Genomic_DNA"/>
</dbReference>
<keyword evidence="11" id="KW-0175">Coiled coil</keyword>
<evidence type="ECO:0000256" key="2">
    <source>
        <dbReference type="ARBA" id="ARBA00022516"/>
    </source>
</evidence>
<evidence type="ECO:0000256" key="11">
    <source>
        <dbReference type="SAM" id="Coils"/>
    </source>
</evidence>